<dbReference type="GO" id="GO:0008762">
    <property type="term" value="F:UDP-N-acetylmuramate dehydrogenase activity"/>
    <property type="evidence" value="ECO:0007669"/>
    <property type="project" value="UniProtKB-EC"/>
</dbReference>
<dbReference type="InterPro" id="IPR016166">
    <property type="entry name" value="FAD-bd_PCMH"/>
</dbReference>
<keyword evidence="10 17" id="KW-0521">NADP</keyword>
<dbReference type="InterPro" id="IPR006094">
    <property type="entry name" value="Oxid_FAD_bind_N"/>
</dbReference>
<dbReference type="PANTHER" id="PTHR21071:SF4">
    <property type="entry name" value="UDP-N-ACETYLENOLPYRUVOYLGLUCOSAMINE REDUCTASE"/>
    <property type="match status" value="1"/>
</dbReference>
<keyword evidence="11 17" id="KW-0133">Cell shape</keyword>
<evidence type="ECO:0000313" key="20">
    <source>
        <dbReference type="Proteomes" id="UP001183176"/>
    </source>
</evidence>
<dbReference type="Pfam" id="PF01565">
    <property type="entry name" value="FAD_binding_4"/>
    <property type="match status" value="1"/>
</dbReference>
<comment type="catalytic activity">
    <reaction evidence="16 17">
        <text>UDP-N-acetyl-alpha-D-muramate + NADP(+) = UDP-N-acetyl-3-O-(1-carboxyvinyl)-alpha-D-glucosamine + NADPH + H(+)</text>
        <dbReference type="Rhea" id="RHEA:12248"/>
        <dbReference type="ChEBI" id="CHEBI:15378"/>
        <dbReference type="ChEBI" id="CHEBI:57783"/>
        <dbReference type="ChEBI" id="CHEBI:58349"/>
        <dbReference type="ChEBI" id="CHEBI:68483"/>
        <dbReference type="ChEBI" id="CHEBI:70757"/>
        <dbReference type="EC" id="1.3.1.98"/>
    </reaction>
</comment>
<evidence type="ECO:0000256" key="7">
    <source>
        <dbReference type="ARBA" id="ARBA00022618"/>
    </source>
</evidence>
<evidence type="ECO:0000256" key="14">
    <source>
        <dbReference type="ARBA" id="ARBA00023306"/>
    </source>
</evidence>
<dbReference type="InterPro" id="IPR016167">
    <property type="entry name" value="FAD-bd_PCMH_sub1"/>
</dbReference>
<comment type="caution">
    <text evidence="19">The sequence shown here is derived from an EMBL/GenBank/DDBJ whole genome shotgun (WGS) entry which is preliminary data.</text>
</comment>
<evidence type="ECO:0000256" key="2">
    <source>
        <dbReference type="ARBA" id="ARBA00003921"/>
    </source>
</evidence>
<keyword evidence="15 17" id="KW-0961">Cell wall biogenesis/degradation</keyword>
<dbReference type="PANTHER" id="PTHR21071">
    <property type="entry name" value="UDP-N-ACETYLENOLPYRUVOYLGLUCOSAMINE REDUCTASE"/>
    <property type="match status" value="1"/>
</dbReference>
<accession>A0ABU2JFT2</accession>
<dbReference type="Gene3D" id="3.30.465.10">
    <property type="match status" value="1"/>
</dbReference>
<keyword evidence="14 17" id="KW-0131">Cell cycle</keyword>
<evidence type="ECO:0000256" key="11">
    <source>
        <dbReference type="ARBA" id="ARBA00022960"/>
    </source>
</evidence>
<evidence type="ECO:0000256" key="4">
    <source>
        <dbReference type="ARBA" id="ARBA00004752"/>
    </source>
</evidence>
<evidence type="ECO:0000256" key="1">
    <source>
        <dbReference type="ARBA" id="ARBA00001974"/>
    </source>
</evidence>
<keyword evidence="19" id="KW-0378">Hydrolase</keyword>
<gene>
    <name evidence="17" type="primary">murB</name>
    <name evidence="19" type="ORF">RM423_20960</name>
</gene>
<keyword evidence="13 17" id="KW-0560">Oxidoreductase</keyword>
<dbReference type="RefSeq" id="WP_311424993.1">
    <property type="nucleotide sequence ID" value="NZ_JAVREH010000055.1"/>
</dbReference>
<evidence type="ECO:0000256" key="16">
    <source>
        <dbReference type="ARBA" id="ARBA00048914"/>
    </source>
</evidence>
<comment type="similarity">
    <text evidence="5 17">Belongs to the MurB family.</text>
</comment>
<evidence type="ECO:0000259" key="18">
    <source>
        <dbReference type="PROSITE" id="PS51387"/>
    </source>
</evidence>
<evidence type="ECO:0000256" key="8">
    <source>
        <dbReference type="ARBA" id="ARBA00022630"/>
    </source>
</evidence>
<dbReference type="NCBIfam" id="NF010478">
    <property type="entry name" value="PRK13903.1"/>
    <property type="match status" value="1"/>
</dbReference>
<dbReference type="SUPFAM" id="SSF56176">
    <property type="entry name" value="FAD-binding/transporter-associated domain-like"/>
    <property type="match status" value="1"/>
</dbReference>
<dbReference type="InterPro" id="IPR016169">
    <property type="entry name" value="FAD-bd_PCMH_sub2"/>
</dbReference>
<evidence type="ECO:0000256" key="10">
    <source>
        <dbReference type="ARBA" id="ARBA00022857"/>
    </source>
</evidence>
<evidence type="ECO:0000256" key="5">
    <source>
        <dbReference type="ARBA" id="ARBA00010485"/>
    </source>
</evidence>
<dbReference type="EMBL" id="JAVREH010000055">
    <property type="protein sequence ID" value="MDT0263849.1"/>
    <property type="molecule type" value="Genomic_DNA"/>
</dbReference>
<dbReference type="InterPro" id="IPR003170">
    <property type="entry name" value="MurB"/>
</dbReference>
<dbReference type="EC" id="1.3.1.98" evidence="17"/>
<keyword evidence="9 17" id="KW-0274">FAD</keyword>
<dbReference type="InterPro" id="IPR036635">
    <property type="entry name" value="MurB_C_sf"/>
</dbReference>
<evidence type="ECO:0000256" key="3">
    <source>
        <dbReference type="ARBA" id="ARBA00004496"/>
    </source>
</evidence>
<dbReference type="InterPro" id="IPR011601">
    <property type="entry name" value="MurB_C"/>
</dbReference>
<dbReference type="Gene3D" id="3.30.43.10">
    <property type="entry name" value="Uridine Diphospho-n-acetylenolpyruvylglucosamine Reductase, domain 2"/>
    <property type="match status" value="1"/>
</dbReference>
<keyword evidence="12 17" id="KW-0573">Peptidoglycan synthesis</keyword>
<name>A0ABU2JFT2_9ACTN</name>
<evidence type="ECO:0000256" key="12">
    <source>
        <dbReference type="ARBA" id="ARBA00022984"/>
    </source>
</evidence>
<reference evidence="20" key="1">
    <citation type="submission" date="2023-07" db="EMBL/GenBank/DDBJ databases">
        <title>30 novel species of actinomycetes from the DSMZ collection.</title>
        <authorList>
            <person name="Nouioui I."/>
        </authorList>
    </citation>
    <scope>NUCLEOTIDE SEQUENCE [LARGE SCALE GENOMIC DNA]</scope>
    <source>
        <strain evidence="20">DSM 44399</strain>
    </source>
</reference>
<dbReference type="SUPFAM" id="SSF56194">
    <property type="entry name" value="Uridine diphospho-N-Acetylenolpyruvylglucosamine reductase, MurB, C-terminal domain"/>
    <property type="match status" value="1"/>
</dbReference>
<proteinExistence type="inferred from homology"/>
<keyword evidence="20" id="KW-1185">Reference proteome</keyword>
<sequence length="352" mass="37272">MTPTFAELTTMRVGGPTADFARATSTDQVLDVVRRADSAGRPVLVMSGGSNLVVSDQGWDGITVQVASNGIDISGTTVRADAGADWDVLVAETLAQGLAGLEPLSGIPGSVGGTPVQNVGAFGTVTSDVLRSVTVYDRRSGAVSEWPPERCGFGSHRQSAFKHTDRYVVLSVAYELRRSTRSVPLTFAELVRRLGIEPGATADTSDVRRVVLQLRRERGSIYDPDDNDTWGVGSFFINPVLAAVPEQARESPTYPDVNGTKLPAGWLIQHAGFAPGYGRDWGRGSVALSSKHALAVTNKGDATTAEVMAFAAHIRDGVQARFGIRLGPECDLIRCSLDDAPSGRQPSAVPVP</sequence>
<evidence type="ECO:0000256" key="15">
    <source>
        <dbReference type="ARBA" id="ARBA00023316"/>
    </source>
</evidence>
<feature type="active site" description="Proton donor" evidence="17">
    <location>
        <position position="234"/>
    </location>
</feature>
<comment type="function">
    <text evidence="2 17">Cell wall formation.</text>
</comment>
<dbReference type="HAMAP" id="MF_00037">
    <property type="entry name" value="MurB"/>
    <property type="match status" value="1"/>
</dbReference>
<feature type="active site" evidence="17">
    <location>
        <position position="329"/>
    </location>
</feature>
<dbReference type="GO" id="GO:0016787">
    <property type="term" value="F:hydrolase activity"/>
    <property type="evidence" value="ECO:0007669"/>
    <property type="project" value="UniProtKB-KW"/>
</dbReference>
<evidence type="ECO:0000256" key="13">
    <source>
        <dbReference type="ARBA" id="ARBA00023002"/>
    </source>
</evidence>
<protein>
    <recommendedName>
        <fullName evidence="17">UDP-N-acetylenolpyruvoylglucosamine reductase</fullName>
        <ecNumber evidence="17">1.3.1.98</ecNumber>
    </recommendedName>
    <alternativeName>
        <fullName evidence="17">UDP-N-acetylmuramate dehydrogenase</fullName>
    </alternativeName>
</protein>
<comment type="caution">
    <text evidence="17">Lacks conserved residue(s) required for the propagation of feature annotation.</text>
</comment>
<comment type="subcellular location">
    <subcellularLocation>
        <location evidence="3 17">Cytoplasm</location>
    </subcellularLocation>
</comment>
<keyword evidence="7 17" id="KW-0132">Cell division</keyword>
<evidence type="ECO:0000256" key="6">
    <source>
        <dbReference type="ARBA" id="ARBA00022490"/>
    </source>
</evidence>
<dbReference type="InterPro" id="IPR036318">
    <property type="entry name" value="FAD-bd_PCMH-like_sf"/>
</dbReference>
<dbReference type="Proteomes" id="UP001183176">
    <property type="component" value="Unassembled WGS sequence"/>
</dbReference>
<evidence type="ECO:0000313" key="19">
    <source>
        <dbReference type="EMBL" id="MDT0263849.1"/>
    </source>
</evidence>
<dbReference type="PROSITE" id="PS51387">
    <property type="entry name" value="FAD_PCMH"/>
    <property type="match status" value="1"/>
</dbReference>
<evidence type="ECO:0000256" key="17">
    <source>
        <dbReference type="HAMAP-Rule" id="MF_00037"/>
    </source>
</evidence>
<feature type="domain" description="FAD-binding PCMH-type" evidence="18">
    <location>
        <begin position="13"/>
        <end position="217"/>
    </location>
</feature>
<keyword evidence="8 17" id="KW-0285">Flavoprotein</keyword>
<evidence type="ECO:0000256" key="9">
    <source>
        <dbReference type="ARBA" id="ARBA00022827"/>
    </source>
</evidence>
<dbReference type="Gene3D" id="3.90.78.10">
    <property type="entry name" value="UDP-N-acetylenolpyruvoylglucosamine reductase, C-terminal domain"/>
    <property type="match status" value="1"/>
</dbReference>
<comment type="pathway">
    <text evidence="4 17">Cell wall biogenesis; peptidoglycan biosynthesis.</text>
</comment>
<keyword evidence="6 17" id="KW-0963">Cytoplasm</keyword>
<organism evidence="19 20">
    <name type="scientific">Jatrophihabitans lederbergiae</name>
    <dbReference type="NCBI Taxonomy" id="3075547"/>
    <lineage>
        <taxon>Bacteria</taxon>
        <taxon>Bacillati</taxon>
        <taxon>Actinomycetota</taxon>
        <taxon>Actinomycetes</taxon>
        <taxon>Jatrophihabitantales</taxon>
        <taxon>Jatrophihabitantaceae</taxon>
        <taxon>Jatrophihabitans</taxon>
    </lineage>
</organism>
<dbReference type="Pfam" id="PF02873">
    <property type="entry name" value="MurB_C"/>
    <property type="match status" value="1"/>
</dbReference>
<comment type="cofactor">
    <cofactor evidence="1 17">
        <name>FAD</name>
        <dbReference type="ChEBI" id="CHEBI:57692"/>
    </cofactor>
</comment>